<reference evidence="5" key="2">
    <citation type="submission" date="2025-08" db="UniProtKB">
        <authorList>
            <consortium name="RefSeq"/>
        </authorList>
    </citation>
    <scope>IDENTIFICATION</scope>
</reference>
<dbReference type="SUPFAM" id="SSF103473">
    <property type="entry name" value="MFS general substrate transporter"/>
    <property type="match status" value="1"/>
</dbReference>
<feature type="transmembrane region" description="Helical" evidence="3">
    <location>
        <begin position="507"/>
        <end position="526"/>
    </location>
</feature>
<feature type="transmembrane region" description="Helical" evidence="3">
    <location>
        <begin position="405"/>
        <end position="425"/>
    </location>
</feature>
<dbReference type="OrthoDB" id="330047at2759"/>
<dbReference type="GO" id="GO:0016020">
    <property type="term" value="C:membrane"/>
    <property type="evidence" value="ECO:0007669"/>
    <property type="project" value="UniProtKB-SubCell"/>
</dbReference>
<keyword evidence="3" id="KW-0472">Membrane</keyword>
<feature type="transmembrane region" description="Helical" evidence="3">
    <location>
        <begin position="477"/>
        <end position="500"/>
    </location>
</feature>
<dbReference type="InterPro" id="IPR011701">
    <property type="entry name" value="MFS"/>
</dbReference>
<feature type="transmembrane region" description="Helical" evidence="3">
    <location>
        <begin position="538"/>
        <end position="559"/>
    </location>
</feature>
<gene>
    <name evidence="5" type="primary">SLC43A3</name>
</gene>
<dbReference type="PANTHER" id="PTHR20765">
    <property type="entry name" value="SOLUTE CARRIER FAMILY 43 MEMBER 3-RELATED"/>
    <property type="match status" value="1"/>
</dbReference>
<sequence>MAAEGCRAARHGRWWLGAYPRECPLGLPSRGSTWLEAARGGRTNRPGSEKELLQDHQESCSEAMGHWSSGRAKRLATLISGLVECMCFAGVIFGWASLVFVLKDLKYFEDLCVPIANQTNQTDCSAQDEQLSLIFTIGSFMNNFMTFPTGYIFDRFGTTAARLLAISSYTSGTLLIAFSTAATAVMLFPALSFLSIGGILLILTNMQVGNLFGKHRSTVITLYNGAFDSSSAIFLVIKLLYEQGLSLRSMFLFMSACSAWHLVRTFFLMPRSHVPYPLPPGYTYGLSCQRRSQSYRTYEEQHSPKNPNDDQASDSDILHPDSALNEVNAANKVDAAKDETTVVPSLKEPAVISFRSCVFSQLFFWHLIWLSVMQLRHYLFIGTLNPMLIHLAHGDAILVSSYTNAFAFTQLCGVLCAPWNGLILDRHKRKGKKGSNSQDSLADLRSCILSLTITVLQCIAFSICASIPVLPVQYATFILQVLSRSFLYGGNAAFLAIAFPLEHFGKLYGLVMGLSAVVSLLQYPCFSLVKGPLEGDPFYVNIGLIVLMLLALVNPFMVWRECKRRQKEWDAAHQTDTPALPAGKPGLESSI</sequence>
<dbReference type="InterPro" id="IPR027197">
    <property type="entry name" value="SLC43A3"/>
</dbReference>
<dbReference type="Gene3D" id="1.20.1250.20">
    <property type="entry name" value="MFS general substrate transporter like domains"/>
    <property type="match status" value="1"/>
</dbReference>
<evidence type="ECO:0000256" key="1">
    <source>
        <dbReference type="ARBA" id="ARBA00004141"/>
    </source>
</evidence>
<dbReference type="Proteomes" id="UP001652642">
    <property type="component" value="Chromosome 1"/>
</dbReference>
<feature type="transmembrane region" description="Helical" evidence="3">
    <location>
        <begin position="131"/>
        <end position="153"/>
    </location>
</feature>
<feature type="region of interest" description="Disordered" evidence="2">
    <location>
        <begin position="570"/>
        <end position="591"/>
    </location>
</feature>
<protein>
    <submittedName>
        <fullName evidence="5">Equilibrative nucleobase transporter 1 isoform X1</fullName>
    </submittedName>
</protein>
<dbReference type="CDD" id="cd06174">
    <property type="entry name" value="MFS"/>
    <property type="match status" value="1"/>
</dbReference>
<dbReference type="PANTHER" id="PTHR20765:SF1">
    <property type="entry name" value="EQUILIBRATIVE NUCLEOBASE TRANSPORTER 1"/>
    <property type="match status" value="1"/>
</dbReference>
<keyword evidence="3" id="KW-0812">Transmembrane</keyword>
<feature type="region of interest" description="Disordered" evidence="2">
    <location>
        <begin position="296"/>
        <end position="315"/>
    </location>
</feature>
<dbReference type="Pfam" id="PF07690">
    <property type="entry name" value="MFS_1"/>
    <property type="match status" value="1"/>
</dbReference>
<dbReference type="KEGG" id="pvt:110078377"/>
<dbReference type="GeneID" id="110078377"/>
<feature type="transmembrane region" description="Helical" evidence="3">
    <location>
        <begin position="75"/>
        <end position="101"/>
    </location>
</feature>
<evidence type="ECO:0000313" key="4">
    <source>
        <dbReference type="Proteomes" id="UP001652642"/>
    </source>
</evidence>
<evidence type="ECO:0000313" key="5">
    <source>
        <dbReference type="RefSeq" id="XP_020648089.2"/>
    </source>
</evidence>
<comment type="subcellular location">
    <subcellularLocation>
        <location evidence="1">Membrane</location>
        <topology evidence="1">Multi-pass membrane protein</topology>
    </subcellularLocation>
</comment>
<dbReference type="CTD" id="29015"/>
<dbReference type="InterPro" id="IPR036259">
    <property type="entry name" value="MFS_trans_sf"/>
</dbReference>
<feature type="transmembrane region" description="Helical" evidence="3">
    <location>
        <begin position="174"/>
        <end position="202"/>
    </location>
</feature>
<dbReference type="GO" id="GO:0022857">
    <property type="term" value="F:transmembrane transporter activity"/>
    <property type="evidence" value="ECO:0007669"/>
    <property type="project" value="InterPro"/>
</dbReference>
<accession>A0A6J0TPL0</accession>
<dbReference type="RefSeq" id="XP_020648089.2">
    <property type="nucleotide sequence ID" value="XM_020792430.2"/>
</dbReference>
<proteinExistence type="predicted"/>
<keyword evidence="3" id="KW-1133">Transmembrane helix</keyword>
<dbReference type="InParanoid" id="A0A6J0TPL0"/>
<organism evidence="4 5">
    <name type="scientific">Pogona vitticeps</name>
    <name type="common">central bearded dragon</name>
    <dbReference type="NCBI Taxonomy" id="103695"/>
    <lineage>
        <taxon>Eukaryota</taxon>
        <taxon>Metazoa</taxon>
        <taxon>Chordata</taxon>
        <taxon>Craniata</taxon>
        <taxon>Vertebrata</taxon>
        <taxon>Euteleostomi</taxon>
        <taxon>Lepidosauria</taxon>
        <taxon>Squamata</taxon>
        <taxon>Bifurcata</taxon>
        <taxon>Unidentata</taxon>
        <taxon>Episquamata</taxon>
        <taxon>Toxicofera</taxon>
        <taxon>Iguania</taxon>
        <taxon>Acrodonta</taxon>
        <taxon>Agamidae</taxon>
        <taxon>Amphibolurinae</taxon>
        <taxon>Pogona</taxon>
    </lineage>
</organism>
<name>A0A6J0TPL0_9SAUR</name>
<reference evidence="4" key="1">
    <citation type="submission" date="2025-05" db="UniProtKB">
        <authorList>
            <consortium name="RefSeq"/>
        </authorList>
    </citation>
    <scope>NUCLEOTIDE SEQUENCE [LARGE SCALE GENOMIC DNA]</scope>
</reference>
<feature type="transmembrane region" description="Helical" evidence="3">
    <location>
        <begin position="446"/>
        <end position="471"/>
    </location>
</feature>
<evidence type="ECO:0000256" key="3">
    <source>
        <dbReference type="SAM" id="Phobius"/>
    </source>
</evidence>
<dbReference type="AlphaFoldDB" id="A0A6J0TPL0"/>
<keyword evidence="4" id="KW-1185">Reference proteome</keyword>
<evidence type="ECO:0000256" key="2">
    <source>
        <dbReference type="SAM" id="MobiDB-lite"/>
    </source>
</evidence>